<accession>A0ABR0WVT4</accession>
<comment type="caution">
    <text evidence="1">The sequence shown here is derived from an EMBL/GenBank/DDBJ whole genome shotgun (WGS) entry which is preliminary data.</text>
</comment>
<evidence type="ECO:0000313" key="1">
    <source>
        <dbReference type="EMBL" id="KAK6151038.1"/>
    </source>
</evidence>
<dbReference type="Proteomes" id="UP001318860">
    <property type="component" value="Unassembled WGS sequence"/>
</dbReference>
<reference evidence="1 2" key="1">
    <citation type="journal article" date="2021" name="Comput. Struct. Biotechnol. J.">
        <title>De novo genome assembly of the potent medicinal plant Rehmannia glutinosa using nanopore technology.</title>
        <authorList>
            <person name="Ma L."/>
            <person name="Dong C."/>
            <person name="Song C."/>
            <person name="Wang X."/>
            <person name="Zheng X."/>
            <person name="Niu Y."/>
            <person name="Chen S."/>
            <person name="Feng W."/>
        </authorList>
    </citation>
    <scope>NUCLEOTIDE SEQUENCE [LARGE SCALE GENOMIC DNA]</scope>
    <source>
        <strain evidence="1">DH-2019</strain>
    </source>
</reference>
<name>A0ABR0WVT4_REHGL</name>
<sequence>MAYLIARKYATSQIEYWIHRMDEIKKLIFGQKGGVENWSQGLLGVVFAVATLADEAVNDGEIGYKPMHNLVLPLPNSYALSQVEAIILDILKGYQAFTQACGVLRAVEPLNSILASLCKFTIYIPNEAEKRRLEGVLVLATQRKSILKKNVSFSGKWLGKNL</sequence>
<evidence type="ECO:0000313" key="2">
    <source>
        <dbReference type="Proteomes" id="UP001318860"/>
    </source>
</evidence>
<protein>
    <submittedName>
        <fullName evidence="1">Uncharacterized protein</fullName>
    </submittedName>
</protein>
<keyword evidence="2" id="KW-1185">Reference proteome</keyword>
<dbReference type="EMBL" id="JABTTQ020000008">
    <property type="protein sequence ID" value="KAK6151038.1"/>
    <property type="molecule type" value="Genomic_DNA"/>
</dbReference>
<proteinExistence type="predicted"/>
<organism evidence="1 2">
    <name type="scientific">Rehmannia glutinosa</name>
    <name type="common">Chinese foxglove</name>
    <dbReference type="NCBI Taxonomy" id="99300"/>
    <lineage>
        <taxon>Eukaryota</taxon>
        <taxon>Viridiplantae</taxon>
        <taxon>Streptophyta</taxon>
        <taxon>Embryophyta</taxon>
        <taxon>Tracheophyta</taxon>
        <taxon>Spermatophyta</taxon>
        <taxon>Magnoliopsida</taxon>
        <taxon>eudicotyledons</taxon>
        <taxon>Gunneridae</taxon>
        <taxon>Pentapetalae</taxon>
        <taxon>asterids</taxon>
        <taxon>lamiids</taxon>
        <taxon>Lamiales</taxon>
        <taxon>Orobanchaceae</taxon>
        <taxon>Rehmannieae</taxon>
        <taxon>Rehmannia</taxon>
    </lineage>
</organism>
<gene>
    <name evidence="1" type="ORF">DH2020_015970</name>
</gene>